<name>A0AAN7GDU5_9MYRT</name>
<dbReference type="Proteomes" id="UP001345219">
    <property type="component" value="Chromosome 9"/>
</dbReference>
<reference evidence="2 3" key="1">
    <citation type="journal article" date="2023" name="Hortic Res">
        <title>Pangenome of water caltrop reveals structural variations and asymmetric subgenome divergence after allopolyploidization.</title>
        <authorList>
            <person name="Zhang X."/>
            <person name="Chen Y."/>
            <person name="Wang L."/>
            <person name="Yuan Y."/>
            <person name="Fang M."/>
            <person name="Shi L."/>
            <person name="Lu R."/>
            <person name="Comes H.P."/>
            <person name="Ma Y."/>
            <person name="Chen Y."/>
            <person name="Huang G."/>
            <person name="Zhou Y."/>
            <person name="Zheng Z."/>
            <person name="Qiu Y."/>
        </authorList>
    </citation>
    <scope>NUCLEOTIDE SEQUENCE [LARGE SCALE GENOMIC DNA]</scope>
    <source>
        <tissue evidence="2">Roots</tissue>
    </source>
</reference>
<organism evidence="2 3">
    <name type="scientific">Trapa incisa</name>
    <dbReference type="NCBI Taxonomy" id="236973"/>
    <lineage>
        <taxon>Eukaryota</taxon>
        <taxon>Viridiplantae</taxon>
        <taxon>Streptophyta</taxon>
        <taxon>Embryophyta</taxon>
        <taxon>Tracheophyta</taxon>
        <taxon>Spermatophyta</taxon>
        <taxon>Magnoliopsida</taxon>
        <taxon>eudicotyledons</taxon>
        <taxon>Gunneridae</taxon>
        <taxon>Pentapetalae</taxon>
        <taxon>rosids</taxon>
        <taxon>malvids</taxon>
        <taxon>Myrtales</taxon>
        <taxon>Lythraceae</taxon>
        <taxon>Trapa</taxon>
    </lineage>
</organism>
<gene>
    <name evidence="2" type="ORF">SAY87_009918</name>
</gene>
<evidence type="ECO:0000256" key="1">
    <source>
        <dbReference type="SAM" id="MobiDB-lite"/>
    </source>
</evidence>
<proteinExistence type="predicted"/>
<protein>
    <submittedName>
        <fullName evidence="2">Uncharacterized protein</fullName>
    </submittedName>
</protein>
<feature type="region of interest" description="Disordered" evidence="1">
    <location>
        <begin position="90"/>
        <end position="170"/>
    </location>
</feature>
<feature type="compositionally biased region" description="Basic and acidic residues" evidence="1">
    <location>
        <begin position="138"/>
        <end position="152"/>
    </location>
</feature>
<evidence type="ECO:0000313" key="2">
    <source>
        <dbReference type="EMBL" id="KAK4743606.1"/>
    </source>
</evidence>
<keyword evidence="3" id="KW-1185">Reference proteome</keyword>
<evidence type="ECO:0000313" key="3">
    <source>
        <dbReference type="Proteomes" id="UP001345219"/>
    </source>
</evidence>
<comment type="caution">
    <text evidence="2">The sequence shown here is derived from an EMBL/GenBank/DDBJ whole genome shotgun (WGS) entry which is preliminary data.</text>
</comment>
<accession>A0AAN7GDU5</accession>
<dbReference type="AlphaFoldDB" id="A0AAN7GDU5"/>
<dbReference type="EMBL" id="JAXIOK010000022">
    <property type="protein sequence ID" value="KAK4743606.1"/>
    <property type="molecule type" value="Genomic_DNA"/>
</dbReference>
<sequence length="170" mass="18833">MSELTCRANFCANALTSKAKEGRGALDRVWFIRVPRVQQVSPFGCGGESPSKVVPFPPHHMSQHIMAIRSAGTELRPTLRLSKAQTCIPRWPLPPSSPSLKSETVIRCPPTSQSYPMINESSERNPNSSPATQFRRSRGSDEKNVGRAHEARPPPYVLYKTRIPSSPTPQ</sequence>